<dbReference type="PANTHER" id="PTHR46797:SF1">
    <property type="entry name" value="METHYLPHOSPHONATE SYNTHASE"/>
    <property type="match status" value="1"/>
</dbReference>
<sequence length="94" mass="11101">MSETISPLANYGERIRTLRERQDIDLEQLAELTETTPEMMERIERSIAHPSFAMIERLAKTLNVPYDHLLRHIWPAKMIRQQEERTKIIDLPSS</sequence>
<evidence type="ECO:0000313" key="3">
    <source>
        <dbReference type="EMBL" id="MDI3234680.1"/>
    </source>
</evidence>
<dbReference type="EMBL" id="JASBQV010000007">
    <property type="protein sequence ID" value="MDI3234680.1"/>
    <property type="molecule type" value="Genomic_DNA"/>
</dbReference>
<dbReference type="SMART" id="SM00530">
    <property type="entry name" value="HTH_XRE"/>
    <property type="match status" value="1"/>
</dbReference>
<dbReference type="PANTHER" id="PTHR46797">
    <property type="entry name" value="HTH-TYPE TRANSCRIPTIONAL REGULATOR"/>
    <property type="match status" value="1"/>
</dbReference>
<dbReference type="SUPFAM" id="SSF47413">
    <property type="entry name" value="lambda repressor-like DNA-binding domains"/>
    <property type="match status" value="1"/>
</dbReference>
<evidence type="ECO:0000313" key="4">
    <source>
        <dbReference type="Proteomes" id="UP001243286"/>
    </source>
</evidence>
<evidence type="ECO:0000259" key="2">
    <source>
        <dbReference type="PROSITE" id="PS50943"/>
    </source>
</evidence>
<keyword evidence="4" id="KW-1185">Reference proteome</keyword>
<name>A0ABT6R157_9BACL</name>
<dbReference type="Pfam" id="PF13560">
    <property type="entry name" value="HTH_31"/>
    <property type="match status" value="1"/>
</dbReference>
<dbReference type="InterPro" id="IPR001387">
    <property type="entry name" value="Cro/C1-type_HTH"/>
</dbReference>
<protein>
    <submittedName>
        <fullName evidence="3">Helix-turn-helix transcriptional regulator</fullName>
    </submittedName>
</protein>
<dbReference type="InterPro" id="IPR010982">
    <property type="entry name" value="Lambda_DNA-bd_dom_sf"/>
</dbReference>
<evidence type="ECO:0000256" key="1">
    <source>
        <dbReference type="ARBA" id="ARBA00023125"/>
    </source>
</evidence>
<dbReference type="CDD" id="cd00093">
    <property type="entry name" value="HTH_XRE"/>
    <property type="match status" value="1"/>
</dbReference>
<comment type="caution">
    <text evidence="3">The sequence shown here is derived from an EMBL/GenBank/DDBJ whole genome shotgun (WGS) entry which is preliminary data.</text>
</comment>
<proteinExistence type="predicted"/>
<organism evidence="3 4">
    <name type="scientific">Exiguobacterium antarcticum</name>
    <dbReference type="NCBI Taxonomy" id="132920"/>
    <lineage>
        <taxon>Bacteria</taxon>
        <taxon>Bacillati</taxon>
        <taxon>Bacillota</taxon>
        <taxon>Bacilli</taxon>
        <taxon>Bacillales</taxon>
        <taxon>Bacillales Family XII. Incertae Sedis</taxon>
        <taxon>Exiguobacterium</taxon>
    </lineage>
</organism>
<dbReference type="Proteomes" id="UP001243286">
    <property type="component" value="Unassembled WGS sequence"/>
</dbReference>
<dbReference type="InterPro" id="IPR050807">
    <property type="entry name" value="TransReg_Diox_bact_type"/>
</dbReference>
<dbReference type="PROSITE" id="PS50943">
    <property type="entry name" value="HTH_CROC1"/>
    <property type="match status" value="1"/>
</dbReference>
<reference evidence="3 4" key="1">
    <citation type="submission" date="2023-04" db="EMBL/GenBank/DDBJ databases">
        <title>Antarctic isolates genomes.</title>
        <authorList>
            <person name="Dimov S.G."/>
        </authorList>
    </citation>
    <scope>NUCLEOTIDE SEQUENCE [LARGE SCALE GENOMIC DNA]</scope>
    <source>
        <strain evidence="3 4">AL19</strain>
    </source>
</reference>
<accession>A0ABT6R157</accession>
<feature type="domain" description="HTH cro/C1-type" evidence="2">
    <location>
        <begin position="15"/>
        <end position="69"/>
    </location>
</feature>
<gene>
    <name evidence="3" type="ORF">QK289_06645</name>
</gene>
<dbReference type="Gene3D" id="1.10.260.40">
    <property type="entry name" value="lambda repressor-like DNA-binding domains"/>
    <property type="match status" value="1"/>
</dbReference>
<keyword evidence="1" id="KW-0238">DNA-binding</keyword>
<dbReference type="RefSeq" id="WP_014971620.1">
    <property type="nucleotide sequence ID" value="NZ_JANJYY010000013.1"/>
</dbReference>